<gene>
    <name evidence="4" type="ORF">C8N24_6209</name>
</gene>
<name>A0A660L411_9ACTN</name>
<dbReference type="PANTHER" id="PTHR44196">
    <property type="entry name" value="DEHYDROGENASE/REDUCTASE SDR FAMILY MEMBER 7B"/>
    <property type="match status" value="1"/>
</dbReference>
<dbReference type="PROSITE" id="PS00061">
    <property type="entry name" value="ADH_SHORT"/>
    <property type="match status" value="1"/>
</dbReference>
<evidence type="ECO:0000256" key="1">
    <source>
        <dbReference type="ARBA" id="ARBA00006484"/>
    </source>
</evidence>
<dbReference type="EMBL" id="RBIL01000002">
    <property type="protein sequence ID" value="RKQ88168.1"/>
    <property type="molecule type" value="Genomic_DNA"/>
</dbReference>
<feature type="domain" description="Ketoreductase" evidence="3">
    <location>
        <begin position="7"/>
        <end position="206"/>
    </location>
</feature>
<evidence type="ECO:0000313" key="5">
    <source>
        <dbReference type="Proteomes" id="UP000278962"/>
    </source>
</evidence>
<dbReference type="Proteomes" id="UP000278962">
    <property type="component" value="Unassembled WGS sequence"/>
</dbReference>
<keyword evidence="5" id="KW-1185">Reference proteome</keyword>
<dbReference type="InterPro" id="IPR057326">
    <property type="entry name" value="KR_dom"/>
</dbReference>
<dbReference type="GO" id="GO:0016491">
    <property type="term" value="F:oxidoreductase activity"/>
    <property type="evidence" value="ECO:0007669"/>
    <property type="project" value="UniProtKB-KW"/>
</dbReference>
<dbReference type="OrthoDB" id="9797538at2"/>
<comment type="caution">
    <text evidence="4">The sequence shown here is derived from an EMBL/GenBank/DDBJ whole genome shotgun (WGS) entry which is preliminary data.</text>
</comment>
<dbReference type="RefSeq" id="WP_121257446.1">
    <property type="nucleotide sequence ID" value="NZ_RBIL01000002.1"/>
</dbReference>
<dbReference type="GO" id="GO:0016020">
    <property type="term" value="C:membrane"/>
    <property type="evidence" value="ECO:0007669"/>
    <property type="project" value="TreeGrafter"/>
</dbReference>
<organism evidence="4 5">
    <name type="scientific">Solirubrobacter pauli</name>
    <dbReference type="NCBI Taxonomy" id="166793"/>
    <lineage>
        <taxon>Bacteria</taxon>
        <taxon>Bacillati</taxon>
        <taxon>Actinomycetota</taxon>
        <taxon>Thermoleophilia</taxon>
        <taxon>Solirubrobacterales</taxon>
        <taxon>Solirubrobacteraceae</taxon>
        <taxon>Solirubrobacter</taxon>
    </lineage>
</organism>
<dbReference type="InterPro" id="IPR020904">
    <property type="entry name" value="Sc_DH/Rdtase_CS"/>
</dbReference>
<dbReference type="Pfam" id="PF00106">
    <property type="entry name" value="adh_short"/>
    <property type="match status" value="1"/>
</dbReference>
<proteinExistence type="inferred from homology"/>
<evidence type="ECO:0000313" key="4">
    <source>
        <dbReference type="EMBL" id="RKQ88168.1"/>
    </source>
</evidence>
<evidence type="ECO:0000256" key="2">
    <source>
        <dbReference type="ARBA" id="ARBA00023002"/>
    </source>
</evidence>
<dbReference type="SUPFAM" id="SSF51735">
    <property type="entry name" value="NAD(P)-binding Rossmann-fold domains"/>
    <property type="match status" value="1"/>
</dbReference>
<dbReference type="AlphaFoldDB" id="A0A660L411"/>
<evidence type="ECO:0000259" key="3">
    <source>
        <dbReference type="SMART" id="SM00822"/>
    </source>
</evidence>
<dbReference type="InterPro" id="IPR002347">
    <property type="entry name" value="SDR_fam"/>
</dbReference>
<sequence>MTEPHRPLAVVTGASSGIGLALARQFSNHGFDLVVAARGPEIHAVAERLDAEGVEVDLATPDGVRTLHQHLRHRPVTVLALNAGITARSDDLERELELVDLNVRSLVHLARLVTDEMRARKRGRVLITASIVEAFPGPHQAAYNASKAFARSFGISLRHELREHGVSVTVLEPGATDTPIFEKADQETTILGGAMPKDDPADVAEQAFEALMAGRETVVAASITSKATHLVSRLLPDAVTARVTGLLTKPR</sequence>
<reference evidence="4 5" key="1">
    <citation type="submission" date="2018-10" db="EMBL/GenBank/DDBJ databases">
        <title>Genomic Encyclopedia of Archaeal and Bacterial Type Strains, Phase II (KMG-II): from individual species to whole genera.</title>
        <authorList>
            <person name="Goeker M."/>
        </authorList>
    </citation>
    <scope>NUCLEOTIDE SEQUENCE [LARGE SCALE GENOMIC DNA]</scope>
    <source>
        <strain evidence="4 5">DSM 14954</strain>
    </source>
</reference>
<comment type="similarity">
    <text evidence="1">Belongs to the short-chain dehydrogenases/reductases (SDR) family.</text>
</comment>
<protein>
    <submittedName>
        <fullName evidence="4">Short-subunit dehydrogenase</fullName>
    </submittedName>
</protein>
<dbReference type="PANTHER" id="PTHR44196:SF2">
    <property type="entry name" value="SHORT-CHAIN DEHYDROGENASE-RELATED"/>
    <property type="match status" value="1"/>
</dbReference>
<dbReference type="SMART" id="SM00822">
    <property type="entry name" value="PKS_KR"/>
    <property type="match status" value="1"/>
</dbReference>
<dbReference type="CDD" id="cd05233">
    <property type="entry name" value="SDR_c"/>
    <property type="match status" value="1"/>
</dbReference>
<dbReference type="PRINTS" id="PR00081">
    <property type="entry name" value="GDHRDH"/>
</dbReference>
<accession>A0A660L411</accession>
<keyword evidence="2" id="KW-0560">Oxidoreductase</keyword>
<dbReference type="Gene3D" id="3.40.50.720">
    <property type="entry name" value="NAD(P)-binding Rossmann-like Domain"/>
    <property type="match status" value="1"/>
</dbReference>
<dbReference type="InterPro" id="IPR036291">
    <property type="entry name" value="NAD(P)-bd_dom_sf"/>
</dbReference>